<dbReference type="KEGG" id="pki:111855448"/>
<accession>A0A3B3QBH6</accession>
<keyword evidence="3" id="KW-1185">Reference proteome</keyword>
<dbReference type="GeneID" id="111855448"/>
<dbReference type="InterPro" id="IPR011989">
    <property type="entry name" value="ARM-like"/>
</dbReference>
<evidence type="ECO:0000256" key="1">
    <source>
        <dbReference type="SAM" id="MobiDB-lite"/>
    </source>
</evidence>
<dbReference type="Pfam" id="PF00514">
    <property type="entry name" value="Arm"/>
    <property type="match status" value="2"/>
</dbReference>
<dbReference type="Gene3D" id="1.25.10.10">
    <property type="entry name" value="Leucine-rich Repeat Variant"/>
    <property type="match status" value="2"/>
</dbReference>
<feature type="region of interest" description="Disordered" evidence="1">
    <location>
        <begin position="1"/>
        <end position="20"/>
    </location>
</feature>
<dbReference type="OrthoDB" id="409644at2759"/>
<sequence length="344" mass="37106">MSSTRISAMPPSDMDPSKAPVAFGNRALPRLALQLQDTRLLTRQRALAVLCDLVHDPERAYEVTEAGCLGKLKALLQDKDTTVRVKTTEILHLLANHLVSRLAFLEHHVVVSLSDLLDDPVPACRRNVHRALQVVAQFPAGANCLLSLGLVQRLVVKLSKQEEEEEEEIQGLILATLSSCVRVEAKPTLATNGVPILHNLLSHPSSSIRCAAARVMVAISVSREGKDMLCEEEVLPVLVKLLCDSDPGVKANAAGTIMNTAVITKGKYQALKSGAIPPLLALVTSEDTAVCANALRALTVLAEVPSARQKLLEHVPLLETRLSHPVAIIQRAAATAIRVITWLP</sequence>
<dbReference type="InterPro" id="IPR000225">
    <property type="entry name" value="Armadillo"/>
</dbReference>
<dbReference type="RefSeq" id="XP_023690236.1">
    <property type="nucleotide sequence ID" value="XM_023834468.2"/>
</dbReference>
<dbReference type="SUPFAM" id="SSF48371">
    <property type="entry name" value="ARM repeat"/>
    <property type="match status" value="1"/>
</dbReference>
<dbReference type="AlphaFoldDB" id="A0A3B3QBH6"/>
<organism evidence="2 3">
    <name type="scientific">Paramormyrops kingsleyae</name>
    <dbReference type="NCBI Taxonomy" id="1676925"/>
    <lineage>
        <taxon>Eukaryota</taxon>
        <taxon>Metazoa</taxon>
        <taxon>Chordata</taxon>
        <taxon>Craniata</taxon>
        <taxon>Vertebrata</taxon>
        <taxon>Euteleostomi</taxon>
        <taxon>Actinopterygii</taxon>
        <taxon>Neopterygii</taxon>
        <taxon>Teleostei</taxon>
        <taxon>Osteoglossocephala</taxon>
        <taxon>Osteoglossomorpha</taxon>
        <taxon>Osteoglossiformes</taxon>
        <taxon>Mormyridae</taxon>
        <taxon>Paramormyrops</taxon>
    </lineage>
</organism>
<dbReference type="PANTHER" id="PTHR15599">
    <property type="entry name" value="RTDR1"/>
    <property type="match status" value="1"/>
</dbReference>
<protein>
    <submittedName>
        <fullName evidence="2">Radial spoke head 14 homolog</fullName>
    </submittedName>
</protein>
<dbReference type="Ensembl" id="ENSPKIT00000027083.1">
    <property type="protein sequence ID" value="ENSPKIP00000003124.1"/>
    <property type="gene ID" value="ENSPKIG00000020758.1"/>
</dbReference>
<dbReference type="SMART" id="SM00185">
    <property type="entry name" value="ARM"/>
    <property type="match status" value="4"/>
</dbReference>
<dbReference type="PANTHER" id="PTHR15599:SF1">
    <property type="entry name" value="RADIAL SPOKE HEAD 14 HOMOLOG"/>
    <property type="match status" value="1"/>
</dbReference>
<evidence type="ECO:0000313" key="2">
    <source>
        <dbReference type="Ensembl" id="ENSPKIP00000003124.1"/>
    </source>
</evidence>
<dbReference type="STRING" id="1676925.ENSPKIP00000003124"/>
<reference evidence="2" key="2">
    <citation type="submission" date="2025-09" db="UniProtKB">
        <authorList>
            <consortium name="Ensembl"/>
        </authorList>
    </citation>
    <scope>IDENTIFICATION</scope>
</reference>
<proteinExistence type="predicted"/>
<dbReference type="GeneTree" id="ENSGT00500000044989"/>
<dbReference type="InterPro" id="IPR016024">
    <property type="entry name" value="ARM-type_fold"/>
</dbReference>
<dbReference type="CTD" id="27156"/>
<reference evidence="2" key="1">
    <citation type="submission" date="2025-08" db="UniProtKB">
        <authorList>
            <consortium name="Ensembl"/>
        </authorList>
    </citation>
    <scope>IDENTIFICATION</scope>
</reference>
<dbReference type="InterPro" id="IPR042856">
    <property type="entry name" value="RSP14"/>
</dbReference>
<name>A0A3B3QBH6_9TELE</name>
<evidence type="ECO:0000313" key="3">
    <source>
        <dbReference type="Proteomes" id="UP000261540"/>
    </source>
</evidence>
<dbReference type="Proteomes" id="UP000261540">
    <property type="component" value="Unplaced"/>
</dbReference>